<reference evidence="3 4" key="1">
    <citation type="journal article" date="2014" name="PLoS Genet.">
        <title>The Genome of Spironucleus salmonicida Highlights a Fish Pathogen Adapted to Fluctuating Environments.</title>
        <authorList>
            <person name="Xu F."/>
            <person name="Jerlstrom-Hultqvist J."/>
            <person name="Einarsson E."/>
            <person name="Astvaldsson A."/>
            <person name="Svard S.G."/>
            <person name="Andersson J.O."/>
        </authorList>
    </citation>
    <scope>NUCLEOTIDE SEQUENCE</scope>
    <source>
        <strain evidence="4">ATCC 50377</strain>
    </source>
</reference>
<proteinExistence type="predicted"/>
<accession>V6LVG0</accession>
<evidence type="ECO:0000256" key="2">
    <source>
        <dbReference type="SAM" id="MobiDB-lite"/>
    </source>
</evidence>
<name>V6LVG0_9EUKA</name>
<keyword evidence="5" id="KW-1185">Reference proteome</keyword>
<dbReference type="Proteomes" id="UP000018208">
    <property type="component" value="Unassembled WGS sequence"/>
</dbReference>
<dbReference type="EMBL" id="AUWU02000004">
    <property type="protein sequence ID" value="KAH0573719.1"/>
    <property type="molecule type" value="Genomic_DNA"/>
</dbReference>
<feature type="compositionally biased region" description="Polar residues" evidence="2">
    <location>
        <begin position="472"/>
        <end position="487"/>
    </location>
</feature>
<keyword evidence="1" id="KW-0175">Coiled coil</keyword>
<protein>
    <submittedName>
        <fullName evidence="3">Uncharacterized protein</fullName>
    </submittedName>
</protein>
<evidence type="ECO:0000313" key="5">
    <source>
        <dbReference type="Proteomes" id="UP000018208"/>
    </source>
</evidence>
<organism evidence="3">
    <name type="scientific">Spironucleus salmonicida</name>
    <dbReference type="NCBI Taxonomy" id="348837"/>
    <lineage>
        <taxon>Eukaryota</taxon>
        <taxon>Metamonada</taxon>
        <taxon>Diplomonadida</taxon>
        <taxon>Hexamitidae</taxon>
        <taxon>Hexamitinae</taxon>
        <taxon>Spironucleus</taxon>
    </lineage>
</organism>
<dbReference type="VEuPathDB" id="GiardiaDB:SS50377_23654"/>
<evidence type="ECO:0000313" key="3">
    <source>
        <dbReference type="EMBL" id="EST48637.1"/>
    </source>
</evidence>
<feature type="compositionally biased region" description="Polar residues" evidence="2">
    <location>
        <begin position="501"/>
        <end position="514"/>
    </location>
</feature>
<feature type="region of interest" description="Disordered" evidence="2">
    <location>
        <begin position="201"/>
        <end position="237"/>
    </location>
</feature>
<feature type="coiled-coil region" evidence="1">
    <location>
        <begin position="129"/>
        <end position="158"/>
    </location>
</feature>
<feature type="region of interest" description="Disordered" evidence="2">
    <location>
        <begin position="468"/>
        <end position="518"/>
    </location>
</feature>
<feature type="compositionally biased region" description="Basic and acidic residues" evidence="2">
    <location>
        <begin position="201"/>
        <end position="217"/>
    </location>
</feature>
<evidence type="ECO:0000256" key="1">
    <source>
        <dbReference type="SAM" id="Coils"/>
    </source>
</evidence>
<reference evidence="4" key="2">
    <citation type="submission" date="2020-12" db="EMBL/GenBank/DDBJ databases">
        <title>New Spironucleus salmonicida genome in near-complete chromosomes.</title>
        <authorList>
            <person name="Xu F."/>
            <person name="Kurt Z."/>
            <person name="Jimenez-Gonzalez A."/>
            <person name="Astvaldsson A."/>
            <person name="Andersson J.O."/>
            <person name="Svard S.G."/>
        </authorList>
    </citation>
    <scope>NUCLEOTIDE SEQUENCE</scope>
    <source>
        <strain evidence="4">ATCC 50377</strain>
    </source>
</reference>
<feature type="compositionally biased region" description="Basic and acidic residues" evidence="2">
    <location>
        <begin position="224"/>
        <end position="237"/>
    </location>
</feature>
<gene>
    <name evidence="3" type="ORF">SS50377_11250</name>
    <name evidence="4" type="ORF">SS50377_23654</name>
</gene>
<dbReference type="EMBL" id="KI545981">
    <property type="protein sequence ID" value="EST48637.1"/>
    <property type="molecule type" value="Genomic_DNA"/>
</dbReference>
<dbReference type="AlphaFoldDB" id="V6LVG0"/>
<evidence type="ECO:0000313" key="4">
    <source>
        <dbReference type="EMBL" id="KAH0573719.1"/>
    </source>
</evidence>
<sequence length="530" mass="63234">MSIEKYSLEHPTKINSPRSFIAMDRLGITEQMIQPPTQLSYKLTVGDDDIAEKGYYMKLAEVQEYVSDLKQEFINIKQNGILFEEYLIQKENPLLQDLVRADSVDYSLKQSDFKIISNEEAQRRRCEQEKAFKDEMEKAQQERLRKNHEIEIKRAERIQQLAVEREAHAIQEREKQAKILADKQAFAKSQLERNFQLQKSMRDKDEHLRQQKLEQHRQIQSQAAHERRLQEERKKELEIQQQKEQKRKFQEFREQTLRAEQQEKERQKRLIEEQRLKEQANRMKQLEAVKKQEEIRQLFKQKQRENELAFKEKMKVADANIQSKNYQIFEKASQLKLKYDVKTENAKILIDQAERQRHAQLQSSLDDTYEKMRKADEIKRQREKELLMSAVEKQFQFEHKTNNSEQYKRKKEYQAKLKGVKTQHKLNVVDQMQQERDFVRNQNVQLSVKLDSLKTLPEHERQQREAEIMRNMASTTGKASQAASSQKVRPASASRKVIDISSPQNPVSQENPKQTDLLKEDVLKIEELKE</sequence>